<reference evidence="2" key="3">
    <citation type="submission" date="2015-06" db="UniProtKB">
        <authorList>
            <consortium name="EnsemblMetazoa"/>
        </authorList>
    </citation>
    <scope>IDENTIFICATION</scope>
</reference>
<accession>R7UT50</accession>
<gene>
    <name evidence="1" type="ORF">CAPTEDRAFT_194818</name>
</gene>
<evidence type="ECO:0008006" key="4">
    <source>
        <dbReference type="Google" id="ProtNLM"/>
    </source>
</evidence>
<dbReference type="AlphaFoldDB" id="R7UT50"/>
<reference evidence="3" key="1">
    <citation type="submission" date="2012-12" db="EMBL/GenBank/DDBJ databases">
        <authorList>
            <person name="Hellsten U."/>
            <person name="Grimwood J."/>
            <person name="Chapman J.A."/>
            <person name="Shapiro H."/>
            <person name="Aerts A."/>
            <person name="Otillar R.P."/>
            <person name="Terry A.Y."/>
            <person name="Boore J.L."/>
            <person name="Simakov O."/>
            <person name="Marletaz F."/>
            <person name="Cho S.-J."/>
            <person name="Edsinger-Gonzales E."/>
            <person name="Havlak P."/>
            <person name="Kuo D.-H."/>
            <person name="Larsson T."/>
            <person name="Lv J."/>
            <person name="Arendt D."/>
            <person name="Savage R."/>
            <person name="Osoegawa K."/>
            <person name="de Jong P."/>
            <person name="Lindberg D.R."/>
            <person name="Seaver E.C."/>
            <person name="Weisblat D.A."/>
            <person name="Putnam N.H."/>
            <person name="Grigoriev I.V."/>
            <person name="Rokhsar D.S."/>
        </authorList>
    </citation>
    <scope>NUCLEOTIDE SEQUENCE</scope>
    <source>
        <strain evidence="3">I ESC-2004</strain>
    </source>
</reference>
<reference evidence="1 3" key="2">
    <citation type="journal article" date="2013" name="Nature">
        <title>Insights into bilaterian evolution from three spiralian genomes.</title>
        <authorList>
            <person name="Simakov O."/>
            <person name="Marletaz F."/>
            <person name="Cho S.J."/>
            <person name="Edsinger-Gonzales E."/>
            <person name="Havlak P."/>
            <person name="Hellsten U."/>
            <person name="Kuo D.H."/>
            <person name="Larsson T."/>
            <person name="Lv J."/>
            <person name="Arendt D."/>
            <person name="Savage R."/>
            <person name="Osoegawa K."/>
            <person name="de Jong P."/>
            <person name="Grimwood J."/>
            <person name="Chapman J.A."/>
            <person name="Shapiro H."/>
            <person name="Aerts A."/>
            <person name="Otillar R.P."/>
            <person name="Terry A.Y."/>
            <person name="Boore J.L."/>
            <person name="Grigoriev I.V."/>
            <person name="Lindberg D.R."/>
            <person name="Seaver E.C."/>
            <person name="Weisblat D.A."/>
            <person name="Putnam N.H."/>
            <person name="Rokhsar D.S."/>
        </authorList>
    </citation>
    <scope>NUCLEOTIDE SEQUENCE</scope>
    <source>
        <strain evidence="1 3">I ESC-2004</strain>
    </source>
</reference>
<sequence length="249" mass="28423">MASFVWSKEFSERSADETSAIVEYFDQHKDHLKLEGVTSCVIANISTVGVAQSLIKDCLPRVQKFSCLSVSRDALDALSQDLQIERRKRHGGLEVRLKVQRAETWPGPTTKVDAVFLMAVDPKMSDYELPGFIRRCNGWLTSGGALFVMFHDACAEWGEVMKRVVSGSDDSMYERVRKGLGRAGLDVDERKAFDFDVNTGEPNRNLLNYFLQRMCTEKEYRKFAKKLKERFPEGKVLFRTHLLVCHKKS</sequence>
<dbReference type="Gene3D" id="3.40.50.150">
    <property type="entry name" value="Vaccinia Virus protein VP39"/>
    <property type="match status" value="1"/>
</dbReference>
<protein>
    <recommendedName>
        <fullName evidence="4">Methyltransferase domain-containing protein</fullName>
    </recommendedName>
</protein>
<evidence type="ECO:0000313" key="2">
    <source>
        <dbReference type="EnsemblMetazoa" id="CapteP194818"/>
    </source>
</evidence>
<dbReference type="InterPro" id="IPR029063">
    <property type="entry name" value="SAM-dependent_MTases_sf"/>
</dbReference>
<dbReference type="Proteomes" id="UP000014760">
    <property type="component" value="Unassembled WGS sequence"/>
</dbReference>
<dbReference type="EnsemblMetazoa" id="CapteT194818">
    <property type="protein sequence ID" value="CapteP194818"/>
    <property type="gene ID" value="CapteG194818"/>
</dbReference>
<name>R7UT50_CAPTE</name>
<proteinExistence type="predicted"/>
<dbReference type="HOGENOM" id="CLU_1116653_0_0_1"/>
<keyword evidence="3" id="KW-1185">Reference proteome</keyword>
<dbReference type="SUPFAM" id="SSF53335">
    <property type="entry name" value="S-adenosyl-L-methionine-dependent methyltransferases"/>
    <property type="match status" value="1"/>
</dbReference>
<evidence type="ECO:0000313" key="1">
    <source>
        <dbReference type="EMBL" id="ELU09385.1"/>
    </source>
</evidence>
<dbReference type="EMBL" id="AMQN01006401">
    <property type="status" value="NOT_ANNOTATED_CDS"/>
    <property type="molecule type" value="Genomic_DNA"/>
</dbReference>
<evidence type="ECO:0000313" key="3">
    <source>
        <dbReference type="Proteomes" id="UP000014760"/>
    </source>
</evidence>
<dbReference type="EMBL" id="KB298264">
    <property type="protein sequence ID" value="ELU09385.1"/>
    <property type="molecule type" value="Genomic_DNA"/>
</dbReference>
<organism evidence="1">
    <name type="scientific">Capitella teleta</name>
    <name type="common">Polychaete worm</name>
    <dbReference type="NCBI Taxonomy" id="283909"/>
    <lineage>
        <taxon>Eukaryota</taxon>
        <taxon>Metazoa</taxon>
        <taxon>Spiralia</taxon>
        <taxon>Lophotrochozoa</taxon>
        <taxon>Annelida</taxon>
        <taxon>Polychaeta</taxon>
        <taxon>Sedentaria</taxon>
        <taxon>Scolecida</taxon>
        <taxon>Capitellidae</taxon>
        <taxon>Capitella</taxon>
    </lineage>
</organism>